<protein>
    <submittedName>
        <fullName evidence="2">Uncharacterized protein</fullName>
    </submittedName>
</protein>
<evidence type="ECO:0000256" key="1">
    <source>
        <dbReference type="SAM" id="Phobius"/>
    </source>
</evidence>
<reference evidence="3" key="1">
    <citation type="journal article" date="2011" name="PLoS Genet.">
        <title>Azospirillum genomes reveal transition of bacteria from aquatic to terrestrial environments.</title>
        <authorList>
            <person name="Wisniewski-Dye F."/>
            <person name="Borziak K."/>
            <person name="Khalsa-Moyers G."/>
            <person name="Alexandre G."/>
            <person name="Sukharnikov L.O."/>
            <person name="Wuichet K."/>
            <person name="Hurst G.B."/>
            <person name="McDonald W.H."/>
            <person name="Robertson J.S."/>
            <person name="Barbe V."/>
            <person name="Calteau A."/>
            <person name="Rouy Z."/>
            <person name="Mangenot S."/>
            <person name="Prigent-Combaret C."/>
            <person name="Normand P."/>
            <person name="Boyer M."/>
            <person name="Siguier P."/>
            <person name="Dessaux Y."/>
            <person name="Elmerich C."/>
            <person name="Condemine G."/>
            <person name="Krishnen G."/>
            <person name="Kennedy I."/>
            <person name="Paterson A.H."/>
            <person name="Gonzalez V."/>
            <person name="Mavingui P."/>
            <person name="Zhulin I.B."/>
        </authorList>
    </citation>
    <scope>NUCLEOTIDE SEQUENCE [LARGE SCALE GENOMIC DNA]</scope>
    <source>
        <strain evidence="3">4B</strain>
    </source>
</reference>
<feature type="transmembrane region" description="Helical" evidence="1">
    <location>
        <begin position="57"/>
        <end position="81"/>
    </location>
</feature>
<proteinExistence type="predicted"/>
<feature type="transmembrane region" description="Helical" evidence="1">
    <location>
        <begin position="93"/>
        <end position="118"/>
    </location>
</feature>
<keyword evidence="3" id="KW-1185">Reference proteome</keyword>
<dbReference type="Proteomes" id="UP000005667">
    <property type="component" value="Chromosome"/>
</dbReference>
<gene>
    <name evidence="2" type="ordered locus">AZOLI_0957</name>
</gene>
<name>G7Z5T1_AZOL4</name>
<keyword evidence="1" id="KW-1133">Transmembrane helix</keyword>
<dbReference type="STRING" id="862719.AZOLI_0957"/>
<accession>G7Z5T1</accession>
<dbReference type="AlphaFoldDB" id="G7Z5T1"/>
<dbReference type="HOGENOM" id="CLU_1891887_0_0_5"/>
<evidence type="ECO:0000313" key="3">
    <source>
        <dbReference type="Proteomes" id="UP000005667"/>
    </source>
</evidence>
<dbReference type="EMBL" id="FQ311868">
    <property type="protein sequence ID" value="CBS86293.1"/>
    <property type="molecule type" value="Genomic_DNA"/>
</dbReference>
<keyword evidence="1" id="KW-0472">Membrane</keyword>
<keyword evidence="1" id="KW-0812">Transmembrane</keyword>
<evidence type="ECO:0000313" key="2">
    <source>
        <dbReference type="EMBL" id="CBS86293.1"/>
    </source>
</evidence>
<organism evidence="2 3">
    <name type="scientific">Azospirillum lipoferum (strain 4B)</name>
    <dbReference type="NCBI Taxonomy" id="862719"/>
    <lineage>
        <taxon>Bacteria</taxon>
        <taxon>Pseudomonadati</taxon>
        <taxon>Pseudomonadota</taxon>
        <taxon>Alphaproteobacteria</taxon>
        <taxon>Rhodospirillales</taxon>
        <taxon>Azospirillaceae</taxon>
        <taxon>Azospirillum</taxon>
    </lineage>
</organism>
<dbReference type="KEGG" id="ali:AZOLI_0957"/>
<sequence length="134" mass="13652">MRSVVRGVAGMPYPAVRSAAVQSAAVRSAAVRSPAVRSDWPKSGGEASGRPRRAGAVTLLAALASPLVAASVLGALILHLLAGLAARLPASDALGALSIMAGMALVLVTLLPFALLSVRRAHRAWADMQGALRR</sequence>